<dbReference type="Proteomes" id="UP000539372">
    <property type="component" value="Unassembled WGS sequence"/>
</dbReference>
<protein>
    <submittedName>
        <fullName evidence="10">Tetratricopeptide repeat protein</fullName>
    </submittedName>
</protein>
<dbReference type="GO" id="GO:0044877">
    <property type="term" value="F:protein-containing complex binding"/>
    <property type="evidence" value="ECO:0007669"/>
    <property type="project" value="InterPro"/>
</dbReference>
<reference evidence="10 11" key="1">
    <citation type="submission" date="2020-04" db="EMBL/GenBank/DDBJ databases">
        <title>Rhodospirillaceae bacterium KN72 isolated from deep sea.</title>
        <authorList>
            <person name="Zhang D.-C."/>
        </authorList>
    </citation>
    <scope>NUCLEOTIDE SEQUENCE [LARGE SCALE GENOMIC DNA]</scope>
    <source>
        <strain evidence="10 11">KN72</strain>
    </source>
</reference>
<evidence type="ECO:0000256" key="3">
    <source>
        <dbReference type="ARBA" id="ARBA00022475"/>
    </source>
</evidence>
<evidence type="ECO:0000256" key="5">
    <source>
        <dbReference type="ARBA" id="ARBA00022989"/>
    </source>
</evidence>
<evidence type="ECO:0000259" key="9">
    <source>
        <dbReference type="Pfam" id="PF09976"/>
    </source>
</evidence>
<sequence length="216" mass="22754">MADIFNEIDEELRRDKAQAWWKQYGKFVIAACAIVIAGTAGYTWYQESRTAELRDLADRYGQAQTEIAAGNDAQAIAALNSLAEDAHGNGIAMVAAFRAAGLLGEQGDHAGAAAAYEALAADSDLENIYRNLASVMAVLQASLAGEDPKVLLDRLAPQTEEEAAWRFTARMIAASLAVGAGDMDAAADYLKAVADDADAPTSARGQAAEMLQALGE</sequence>
<evidence type="ECO:0000256" key="7">
    <source>
        <dbReference type="ARBA" id="ARBA00023186"/>
    </source>
</evidence>
<organism evidence="10 11">
    <name type="scientific">Pacificispira spongiicola</name>
    <dbReference type="NCBI Taxonomy" id="2729598"/>
    <lineage>
        <taxon>Bacteria</taxon>
        <taxon>Pseudomonadati</taxon>
        <taxon>Pseudomonadota</taxon>
        <taxon>Alphaproteobacteria</taxon>
        <taxon>Rhodospirillales</taxon>
        <taxon>Rhodospirillaceae</taxon>
        <taxon>Pacificispira</taxon>
    </lineage>
</organism>
<accession>A0A7Y0HE34</accession>
<proteinExistence type="predicted"/>
<evidence type="ECO:0000256" key="1">
    <source>
        <dbReference type="ARBA" id="ARBA00004167"/>
    </source>
</evidence>
<evidence type="ECO:0000313" key="11">
    <source>
        <dbReference type="Proteomes" id="UP000539372"/>
    </source>
</evidence>
<keyword evidence="4 8" id="KW-0812">Transmembrane</keyword>
<evidence type="ECO:0000256" key="4">
    <source>
        <dbReference type="ARBA" id="ARBA00022692"/>
    </source>
</evidence>
<dbReference type="InterPro" id="IPR026039">
    <property type="entry name" value="YfgM"/>
</dbReference>
<name>A0A7Y0HE34_9PROT</name>
<keyword evidence="3" id="KW-1003">Cell membrane</keyword>
<feature type="domain" description="Ancillary SecYEG translocon subunit/Cell division coordinator CpoB TPR" evidence="9">
    <location>
        <begin position="19"/>
        <end position="128"/>
    </location>
</feature>
<evidence type="ECO:0000313" key="10">
    <source>
        <dbReference type="EMBL" id="NMM44300.1"/>
    </source>
</evidence>
<dbReference type="AlphaFoldDB" id="A0A7Y0HE34"/>
<dbReference type="InterPro" id="IPR018704">
    <property type="entry name" value="SecYEG/CpoB_TPR"/>
</dbReference>
<keyword evidence="11" id="KW-1185">Reference proteome</keyword>
<dbReference type="Pfam" id="PF09976">
    <property type="entry name" value="TPR_21"/>
    <property type="match status" value="1"/>
</dbReference>
<keyword evidence="5 8" id="KW-1133">Transmembrane helix</keyword>
<evidence type="ECO:0000256" key="6">
    <source>
        <dbReference type="ARBA" id="ARBA00023136"/>
    </source>
</evidence>
<dbReference type="GO" id="GO:0005886">
    <property type="term" value="C:plasma membrane"/>
    <property type="evidence" value="ECO:0007669"/>
    <property type="project" value="UniProtKB-SubCell"/>
</dbReference>
<evidence type="ECO:0000256" key="2">
    <source>
        <dbReference type="ARBA" id="ARBA00004236"/>
    </source>
</evidence>
<feature type="transmembrane region" description="Helical" evidence="8">
    <location>
        <begin position="24"/>
        <end position="45"/>
    </location>
</feature>
<keyword evidence="7" id="KW-0143">Chaperone</keyword>
<dbReference type="PANTHER" id="PTHR38035:SF1">
    <property type="entry name" value="ANCILLARY SECYEG TRANSLOCON SUBUNIT"/>
    <property type="match status" value="1"/>
</dbReference>
<keyword evidence="6 8" id="KW-0472">Membrane</keyword>
<comment type="subcellular location">
    <subcellularLocation>
        <location evidence="2">Cell membrane</location>
    </subcellularLocation>
    <subcellularLocation>
        <location evidence="1">Membrane</location>
        <topology evidence="1">Single-pass membrane protein</topology>
    </subcellularLocation>
</comment>
<dbReference type="PANTHER" id="PTHR38035">
    <property type="entry name" value="UPF0070 PROTEIN YFGM"/>
    <property type="match status" value="1"/>
</dbReference>
<gene>
    <name evidence="10" type="ORF">HH303_07410</name>
</gene>
<dbReference type="RefSeq" id="WP_169624592.1">
    <property type="nucleotide sequence ID" value="NZ_JABBNT010000002.1"/>
</dbReference>
<evidence type="ECO:0000256" key="8">
    <source>
        <dbReference type="SAM" id="Phobius"/>
    </source>
</evidence>
<dbReference type="EMBL" id="JABBNT010000002">
    <property type="protein sequence ID" value="NMM44300.1"/>
    <property type="molecule type" value="Genomic_DNA"/>
</dbReference>
<comment type="caution">
    <text evidence="10">The sequence shown here is derived from an EMBL/GenBank/DDBJ whole genome shotgun (WGS) entry which is preliminary data.</text>
</comment>